<feature type="domain" description="Methyl-accepting transducer" evidence="6">
    <location>
        <begin position="252"/>
        <end position="437"/>
    </location>
</feature>
<dbReference type="SUPFAM" id="SSF55785">
    <property type="entry name" value="PYP-like sensor domain (PAS domain)"/>
    <property type="match status" value="2"/>
</dbReference>
<evidence type="ECO:0000259" key="8">
    <source>
        <dbReference type="PROSITE" id="PS50113"/>
    </source>
</evidence>
<dbReference type="SMART" id="SM00086">
    <property type="entry name" value="PAC"/>
    <property type="match status" value="2"/>
</dbReference>
<dbReference type="InterPro" id="IPR004089">
    <property type="entry name" value="MCPsignal_dom"/>
</dbReference>
<dbReference type="SMART" id="SM00091">
    <property type="entry name" value="PAS"/>
    <property type="match status" value="2"/>
</dbReference>
<evidence type="ECO:0000313" key="9">
    <source>
        <dbReference type="EMBL" id="ARP20563.1"/>
    </source>
</evidence>
<protein>
    <submittedName>
        <fullName evidence="9">Chemotaxis protein</fullName>
    </submittedName>
</protein>
<dbReference type="GO" id="GO:0006935">
    <property type="term" value="P:chemotaxis"/>
    <property type="evidence" value="ECO:0007669"/>
    <property type="project" value="UniProtKB-ARBA"/>
</dbReference>
<feature type="domain" description="PAS" evidence="7">
    <location>
        <begin position="139"/>
        <end position="186"/>
    </location>
</feature>
<dbReference type="Pfam" id="PF13426">
    <property type="entry name" value="PAS_9"/>
    <property type="match status" value="1"/>
</dbReference>
<gene>
    <name evidence="9" type="ORF">K05K4_38370</name>
</gene>
<dbReference type="SUPFAM" id="SSF58104">
    <property type="entry name" value="Methyl-accepting chemotaxis protein (MCP) signaling domain"/>
    <property type="match status" value="1"/>
</dbReference>
<dbReference type="PROSITE" id="PS50113">
    <property type="entry name" value="PAC"/>
    <property type="match status" value="1"/>
</dbReference>
<sequence>MFFNKSLQQENQRLKRELQILQQIQTSLDEEMIRLTLDSKGLITSANTKLQQELFLHDDEILTKSITELVPSNSRNTDHFHRMKKAVQDKVFWNGALQVRKGNGEEAWLRTIIQPVLNERREVESFFVFASELTRTIKSSREQEDMLNALSRSMAVIEFTLDGHVLKANDNFLNTMGYTLDQILGKHHRMFCDQEESSSQAYREFWQRLAKGQFSSERFKRVNRYGEEVWLEASYNPIHNDRGELYKVVKFATDITQQVMQEQKMAQAAQLANEISQETGTQTLQGQEVIGSTLEKMQILSEQMQQANTAIDELKAHSSRISELVNSISGIADQTNLLALNAAIEAARAGEHGRGFAVVADEVRQLATRTNATTDEIVTMVSENLQRTDNAVKLIAKCQKEALDTLELSEKAGNVMNEIQDGASRVVEAVEQFNRSL</sequence>
<dbReference type="AlphaFoldDB" id="A0A1W6URI3"/>
<dbReference type="InterPro" id="IPR000014">
    <property type="entry name" value="PAS"/>
</dbReference>
<dbReference type="InterPro" id="IPR000700">
    <property type="entry name" value="PAS-assoc_C"/>
</dbReference>
<dbReference type="GO" id="GO:0016020">
    <property type="term" value="C:membrane"/>
    <property type="evidence" value="ECO:0007669"/>
    <property type="project" value="UniProtKB-SubCell"/>
</dbReference>
<dbReference type="InterPro" id="IPR013655">
    <property type="entry name" value="PAS_fold_3"/>
</dbReference>
<feature type="domain" description="PAC" evidence="8">
    <location>
        <begin position="215"/>
        <end position="267"/>
    </location>
</feature>
<keyword evidence="5" id="KW-0175">Coiled coil</keyword>
<evidence type="ECO:0000256" key="1">
    <source>
        <dbReference type="ARBA" id="ARBA00004370"/>
    </source>
</evidence>
<name>A0A1W6URI3_VIBAL</name>
<evidence type="ECO:0000259" key="7">
    <source>
        <dbReference type="PROSITE" id="PS50112"/>
    </source>
</evidence>
<comment type="subcellular location">
    <subcellularLocation>
        <location evidence="1">Membrane</location>
    </subcellularLocation>
</comment>
<evidence type="ECO:0000259" key="6">
    <source>
        <dbReference type="PROSITE" id="PS50111"/>
    </source>
</evidence>
<dbReference type="PROSITE" id="PS50112">
    <property type="entry name" value="PAS"/>
    <property type="match status" value="1"/>
</dbReference>
<dbReference type="Pfam" id="PF00015">
    <property type="entry name" value="MCPsignal"/>
    <property type="match status" value="1"/>
</dbReference>
<dbReference type="NCBIfam" id="TIGR00229">
    <property type="entry name" value="sensory_box"/>
    <property type="match status" value="1"/>
</dbReference>
<evidence type="ECO:0000256" key="4">
    <source>
        <dbReference type="PROSITE-ProRule" id="PRU00284"/>
    </source>
</evidence>
<feature type="coiled-coil region" evidence="5">
    <location>
        <begin position="4"/>
        <end position="31"/>
    </location>
</feature>
<dbReference type="Gene3D" id="1.10.287.950">
    <property type="entry name" value="Methyl-accepting chemotaxis protein"/>
    <property type="match status" value="1"/>
</dbReference>
<organism evidence="9">
    <name type="scientific">Vibrio alginolyticus</name>
    <dbReference type="NCBI Taxonomy" id="663"/>
    <lineage>
        <taxon>Bacteria</taxon>
        <taxon>Pseudomonadati</taxon>
        <taxon>Pseudomonadota</taxon>
        <taxon>Gammaproteobacteria</taxon>
        <taxon>Vibrionales</taxon>
        <taxon>Vibrionaceae</taxon>
        <taxon>Vibrio</taxon>
    </lineage>
</organism>
<dbReference type="InterPro" id="IPR001610">
    <property type="entry name" value="PAC"/>
</dbReference>
<comment type="similarity">
    <text evidence="3">Belongs to the methyl-accepting chemotaxis (MCP) protein family.</text>
</comment>
<dbReference type="GO" id="GO:0007165">
    <property type="term" value="P:signal transduction"/>
    <property type="evidence" value="ECO:0007669"/>
    <property type="project" value="UniProtKB-KW"/>
</dbReference>
<accession>A0A1W6URI3</accession>
<proteinExistence type="inferred from homology"/>
<dbReference type="Gene3D" id="3.30.450.20">
    <property type="entry name" value="PAS domain"/>
    <property type="match status" value="2"/>
</dbReference>
<dbReference type="PROSITE" id="PS50111">
    <property type="entry name" value="CHEMOTAXIS_TRANSDUC_2"/>
    <property type="match status" value="1"/>
</dbReference>
<keyword evidence="2 4" id="KW-0807">Transducer</keyword>
<reference evidence="9" key="1">
    <citation type="submission" date="2016-10" db="EMBL/GenBank/DDBJ databases">
        <title>The High Quality Genome of Vibrio alginolyticus K01M1.</title>
        <authorList>
            <person name="Wendling C."/>
            <person name="Chibani C.M."/>
            <person name="Hertel R."/>
            <person name="Sproer C."/>
            <person name="Bunk B."/>
            <person name="Overmann J."/>
            <person name="Roth O."/>
            <person name="Liesegang H."/>
        </authorList>
    </citation>
    <scope>NUCLEOTIDE SEQUENCE</scope>
    <source>
        <strain evidence="9">K05K4</strain>
    </source>
</reference>
<evidence type="ECO:0000256" key="2">
    <source>
        <dbReference type="ARBA" id="ARBA00023224"/>
    </source>
</evidence>
<dbReference type="Pfam" id="PF08447">
    <property type="entry name" value="PAS_3"/>
    <property type="match status" value="1"/>
</dbReference>
<dbReference type="CDD" id="cd00130">
    <property type="entry name" value="PAS"/>
    <property type="match status" value="2"/>
</dbReference>
<evidence type="ECO:0000256" key="3">
    <source>
        <dbReference type="ARBA" id="ARBA00029447"/>
    </source>
</evidence>
<evidence type="ECO:0000256" key="5">
    <source>
        <dbReference type="SAM" id="Coils"/>
    </source>
</evidence>
<dbReference type="SMART" id="SM00283">
    <property type="entry name" value="MA"/>
    <property type="match status" value="1"/>
</dbReference>
<dbReference type="EMBL" id="CP017903">
    <property type="protein sequence ID" value="ARP20563.1"/>
    <property type="molecule type" value="Genomic_DNA"/>
</dbReference>
<dbReference type="PANTHER" id="PTHR32089">
    <property type="entry name" value="METHYL-ACCEPTING CHEMOTAXIS PROTEIN MCPB"/>
    <property type="match status" value="1"/>
</dbReference>
<dbReference type="PANTHER" id="PTHR32089:SF120">
    <property type="entry name" value="METHYL-ACCEPTING CHEMOTAXIS PROTEIN TLPQ"/>
    <property type="match status" value="1"/>
</dbReference>
<dbReference type="InterPro" id="IPR035965">
    <property type="entry name" value="PAS-like_dom_sf"/>
</dbReference>
<dbReference type="CDD" id="cd11386">
    <property type="entry name" value="MCP_signal"/>
    <property type="match status" value="1"/>
</dbReference>